<gene>
    <name evidence="3" type="ORF">IAC75_00510</name>
</gene>
<feature type="region of interest" description="Disordered" evidence="1">
    <location>
        <begin position="246"/>
        <end position="269"/>
    </location>
</feature>
<evidence type="ECO:0000256" key="2">
    <source>
        <dbReference type="SAM" id="Phobius"/>
    </source>
</evidence>
<feature type="transmembrane region" description="Helical" evidence="2">
    <location>
        <begin position="52"/>
        <end position="70"/>
    </location>
</feature>
<accession>A0A9D1NIQ1</accession>
<dbReference type="Proteomes" id="UP000886812">
    <property type="component" value="Unassembled WGS sequence"/>
</dbReference>
<keyword evidence="2" id="KW-0472">Membrane</keyword>
<reference evidence="3" key="1">
    <citation type="submission" date="2020-10" db="EMBL/GenBank/DDBJ databases">
        <authorList>
            <person name="Gilroy R."/>
        </authorList>
    </citation>
    <scope>NUCLEOTIDE SEQUENCE</scope>
    <source>
        <strain evidence="3">10669</strain>
    </source>
</reference>
<evidence type="ECO:0000313" key="4">
    <source>
        <dbReference type="Proteomes" id="UP000886812"/>
    </source>
</evidence>
<evidence type="ECO:0000313" key="3">
    <source>
        <dbReference type="EMBL" id="HIV03620.1"/>
    </source>
</evidence>
<comment type="caution">
    <text evidence="3">The sequence shown here is derived from an EMBL/GenBank/DDBJ whole genome shotgun (WGS) entry which is preliminary data.</text>
</comment>
<proteinExistence type="predicted"/>
<reference evidence="3" key="2">
    <citation type="journal article" date="2021" name="PeerJ">
        <title>Extensive microbial diversity within the chicken gut microbiome revealed by metagenomics and culture.</title>
        <authorList>
            <person name="Gilroy R."/>
            <person name="Ravi A."/>
            <person name="Getino M."/>
            <person name="Pursley I."/>
            <person name="Horton D.L."/>
            <person name="Alikhan N.F."/>
            <person name="Baker D."/>
            <person name="Gharbi K."/>
            <person name="Hall N."/>
            <person name="Watson M."/>
            <person name="Adriaenssens E.M."/>
            <person name="Foster-Nyarko E."/>
            <person name="Jarju S."/>
            <person name="Secka A."/>
            <person name="Antonio M."/>
            <person name="Oren A."/>
            <person name="Chaudhuri R.R."/>
            <person name="La Ragione R."/>
            <person name="Hildebrand F."/>
            <person name="Pallen M.J."/>
        </authorList>
    </citation>
    <scope>NUCLEOTIDE SEQUENCE</scope>
    <source>
        <strain evidence="3">10669</strain>
    </source>
</reference>
<dbReference type="EMBL" id="DVOG01000016">
    <property type="protein sequence ID" value="HIV03620.1"/>
    <property type="molecule type" value="Genomic_DNA"/>
</dbReference>
<keyword evidence="2" id="KW-0812">Transmembrane</keyword>
<evidence type="ECO:0000256" key="1">
    <source>
        <dbReference type="SAM" id="MobiDB-lite"/>
    </source>
</evidence>
<organism evidence="3 4">
    <name type="scientific">Candidatus Spyradosoma merdigallinarum</name>
    <dbReference type="NCBI Taxonomy" id="2840950"/>
    <lineage>
        <taxon>Bacteria</taxon>
        <taxon>Pseudomonadati</taxon>
        <taxon>Verrucomicrobiota</taxon>
        <taxon>Opitutia</taxon>
        <taxon>Opitutia incertae sedis</taxon>
        <taxon>Candidatus Spyradosoma</taxon>
    </lineage>
</organism>
<evidence type="ECO:0008006" key="5">
    <source>
        <dbReference type="Google" id="ProtNLM"/>
    </source>
</evidence>
<sequence length="269" mass="28887">MSKQMNRRFSHGKEKGAARGDDRNLVLVDEDFQDADFEDRVWLYWQRHGRKTIAGATALFVAIIAAIVWVESGKMRTASLQAEYASAKTPEAKLAFARANEGHPIAGTAYFAAGREFSEAGKYAEAADAFGNAGRVFADLEDFSAMRDRATVSEAVVRARAGTEGAEENAFALLKKLAGTPGADPLCRGQAMYELAAAALAAGNLAEARLWLDEMDRSLDPSNFWQMRKSALISAEPRLAFAEEPVAAPAKNAAETPSADAPGVPAEKS</sequence>
<name>A0A9D1NIQ1_9BACT</name>
<protein>
    <recommendedName>
        <fullName evidence="5">Tetratricopeptide repeat-like domain-containing protein</fullName>
    </recommendedName>
</protein>
<dbReference type="AlphaFoldDB" id="A0A9D1NIQ1"/>
<keyword evidence="2" id="KW-1133">Transmembrane helix</keyword>